<protein>
    <submittedName>
        <fullName evidence="4">Monoamine oxidase</fullName>
    </submittedName>
</protein>
<dbReference type="EMBL" id="FOCV01000016">
    <property type="protein sequence ID" value="SEO38702.1"/>
    <property type="molecule type" value="Genomic_DNA"/>
</dbReference>
<reference evidence="5" key="2">
    <citation type="submission" date="2016-10" db="EMBL/GenBank/DDBJ databases">
        <authorList>
            <person name="Wibberg D."/>
        </authorList>
    </citation>
    <scope>NUCLEOTIDE SEQUENCE [LARGE SCALE GENOMIC DNA]</scope>
</reference>
<dbReference type="RefSeq" id="WP_072377690.1">
    <property type="nucleotide sequence ID" value="NZ_FNXB01000019.1"/>
</dbReference>
<keyword evidence="6" id="KW-1185">Reference proteome</keyword>
<dbReference type="SUPFAM" id="SSF51905">
    <property type="entry name" value="FAD/NAD(P)-binding domain"/>
    <property type="match status" value="1"/>
</dbReference>
<dbReference type="InterPro" id="IPR002937">
    <property type="entry name" value="Amino_oxidase"/>
</dbReference>
<dbReference type="Proteomes" id="UP000198939">
    <property type="component" value="Unassembled WGS sequence"/>
</dbReference>
<name>A0A1H8P9V7_9HYPH</name>
<dbReference type="Pfam" id="PF01593">
    <property type="entry name" value="Amino_oxidase"/>
    <property type="match status" value="1"/>
</dbReference>
<evidence type="ECO:0000259" key="2">
    <source>
        <dbReference type="Pfam" id="PF01593"/>
    </source>
</evidence>
<reference evidence="4 6" key="3">
    <citation type="submission" date="2016-10" db="EMBL/GenBank/DDBJ databases">
        <authorList>
            <person name="Varghese N."/>
            <person name="Submissions S."/>
        </authorList>
    </citation>
    <scope>NUCLEOTIDE SEQUENCE [LARGE SCALE GENOMIC DNA]</scope>
    <source>
        <strain evidence="4 6">CGMCC 1.7071</strain>
    </source>
</reference>
<organism evidence="3 5">
    <name type="scientific">Rhizobium tibeticum</name>
    <dbReference type="NCBI Taxonomy" id="501024"/>
    <lineage>
        <taxon>Bacteria</taxon>
        <taxon>Pseudomonadati</taxon>
        <taxon>Pseudomonadota</taxon>
        <taxon>Alphaproteobacteria</taxon>
        <taxon>Hyphomicrobiales</taxon>
        <taxon>Rhizobiaceae</taxon>
        <taxon>Rhizobium/Agrobacterium group</taxon>
        <taxon>Rhizobium</taxon>
    </lineage>
</organism>
<dbReference type="OrthoDB" id="337830at2"/>
<dbReference type="STRING" id="501024.RTCCBAU85039_3794"/>
<feature type="region of interest" description="Disordered" evidence="1">
    <location>
        <begin position="1"/>
        <end position="20"/>
    </location>
</feature>
<dbReference type="GO" id="GO:0016491">
    <property type="term" value="F:oxidoreductase activity"/>
    <property type="evidence" value="ECO:0007669"/>
    <property type="project" value="InterPro"/>
</dbReference>
<proteinExistence type="predicted"/>
<sequence length="176" mass="18900">MAGFTAKESQAPREAFARGSKRLVATPPESDCATDLLEPGPWVAYLQAMSGFISGDELARVSVLDYLAYDEALSGQNWRLPGGYDAFVAASATVGVTLSAATEVESVELDGRRVALQTHTGTIRAHALIMTASTDVLVGDAIAWPSALDPWRDTARRLAALVRKILLRRSIRASLR</sequence>
<accession>A0A1H8P9V7</accession>
<dbReference type="EMBL" id="FNXB01000019">
    <property type="protein sequence ID" value="SEI02480.1"/>
    <property type="molecule type" value="Genomic_DNA"/>
</dbReference>
<feature type="domain" description="Amine oxidase" evidence="2">
    <location>
        <begin position="31"/>
        <end position="138"/>
    </location>
</feature>
<evidence type="ECO:0000256" key="1">
    <source>
        <dbReference type="SAM" id="MobiDB-lite"/>
    </source>
</evidence>
<dbReference type="Gene3D" id="3.50.50.60">
    <property type="entry name" value="FAD/NAD(P)-binding domain"/>
    <property type="match status" value="1"/>
</dbReference>
<reference evidence="3" key="1">
    <citation type="submission" date="2016-10" db="EMBL/GenBank/DDBJ databases">
        <authorList>
            <person name="de Groot N.N."/>
        </authorList>
    </citation>
    <scope>NUCLEOTIDE SEQUENCE [LARGE SCALE GENOMIC DNA]</scope>
    <source>
        <strain evidence="3">CCBAU85039</strain>
    </source>
</reference>
<evidence type="ECO:0000313" key="3">
    <source>
        <dbReference type="EMBL" id="SEI02480.1"/>
    </source>
</evidence>
<dbReference type="Proteomes" id="UP000183063">
    <property type="component" value="Unassembled WGS sequence"/>
</dbReference>
<dbReference type="AlphaFoldDB" id="A0A1H8P9V7"/>
<evidence type="ECO:0000313" key="4">
    <source>
        <dbReference type="EMBL" id="SEO38702.1"/>
    </source>
</evidence>
<gene>
    <name evidence="3" type="ORF">RTCCBAU85039_3794</name>
    <name evidence="4" type="ORF">SAMN05216228_101687</name>
</gene>
<evidence type="ECO:0000313" key="5">
    <source>
        <dbReference type="Proteomes" id="UP000183063"/>
    </source>
</evidence>
<evidence type="ECO:0000313" key="6">
    <source>
        <dbReference type="Proteomes" id="UP000198939"/>
    </source>
</evidence>
<dbReference type="InterPro" id="IPR036188">
    <property type="entry name" value="FAD/NAD-bd_sf"/>
</dbReference>